<organism evidence="1 2">
    <name type="scientific">Dryococelus australis</name>
    <dbReference type="NCBI Taxonomy" id="614101"/>
    <lineage>
        <taxon>Eukaryota</taxon>
        <taxon>Metazoa</taxon>
        <taxon>Ecdysozoa</taxon>
        <taxon>Arthropoda</taxon>
        <taxon>Hexapoda</taxon>
        <taxon>Insecta</taxon>
        <taxon>Pterygota</taxon>
        <taxon>Neoptera</taxon>
        <taxon>Polyneoptera</taxon>
        <taxon>Phasmatodea</taxon>
        <taxon>Verophasmatodea</taxon>
        <taxon>Anareolatae</taxon>
        <taxon>Phasmatidae</taxon>
        <taxon>Eurycanthinae</taxon>
        <taxon>Dryococelus</taxon>
    </lineage>
</organism>
<dbReference type="Proteomes" id="UP001159363">
    <property type="component" value="Chromosome 4"/>
</dbReference>
<gene>
    <name evidence="1" type="ORF">PR048_015972</name>
</gene>
<sequence>MWCAVLTSRIVGRIFFGETVNTVVWRHIFNKSVEKIDDVDFCFLDDRVIFKDVWPPRSPHLSSPVKL</sequence>
<accession>A0ABQ9HIF1</accession>
<keyword evidence="2" id="KW-1185">Reference proteome</keyword>
<name>A0ABQ9HIF1_9NEOP</name>
<reference evidence="1 2" key="1">
    <citation type="submission" date="2023-02" db="EMBL/GenBank/DDBJ databases">
        <title>LHISI_Scaffold_Assembly.</title>
        <authorList>
            <person name="Stuart O.P."/>
            <person name="Cleave R."/>
            <person name="Magrath M.J.L."/>
            <person name="Mikheyev A.S."/>
        </authorList>
    </citation>
    <scope>NUCLEOTIDE SEQUENCE [LARGE SCALE GENOMIC DNA]</scope>
    <source>
        <strain evidence="1">Daus_M_001</strain>
        <tissue evidence="1">Leg muscle</tissue>
    </source>
</reference>
<evidence type="ECO:0000313" key="1">
    <source>
        <dbReference type="EMBL" id="KAJ8884115.1"/>
    </source>
</evidence>
<proteinExistence type="predicted"/>
<comment type="caution">
    <text evidence="1">The sequence shown here is derived from an EMBL/GenBank/DDBJ whole genome shotgun (WGS) entry which is preliminary data.</text>
</comment>
<protein>
    <submittedName>
        <fullName evidence="1">Uncharacterized protein</fullName>
    </submittedName>
</protein>
<evidence type="ECO:0000313" key="2">
    <source>
        <dbReference type="Proteomes" id="UP001159363"/>
    </source>
</evidence>
<dbReference type="EMBL" id="JARBHB010000005">
    <property type="protein sequence ID" value="KAJ8884115.1"/>
    <property type="molecule type" value="Genomic_DNA"/>
</dbReference>